<evidence type="ECO:0000313" key="4">
    <source>
        <dbReference type="WBParaSite" id="Csp11.Scaffold488.g1998.t2"/>
    </source>
</evidence>
<sequence>MILFSVFLIVSMVSLSYESPIPQIGGLGNSMQPEVHATGLIPMITGTNVPESEEEIDAPIYDQNEANKIIGLAKQTSENGKNPEKAIPGFIESNPGFMSTVETLRSNEKEETTTTSSSEILTTPRLAFTLSNGIPTVSSQKTTVKS</sequence>
<proteinExistence type="predicted"/>
<dbReference type="Proteomes" id="UP000095282">
    <property type="component" value="Unplaced"/>
</dbReference>
<name>A0A1I7T385_9PELO</name>
<reference evidence="4" key="1">
    <citation type="submission" date="2016-11" db="UniProtKB">
        <authorList>
            <consortium name="WormBaseParasite"/>
        </authorList>
    </citation>
    <scope>IDENTIFICATION</scope>
</reference>
<feature type="region of interest" description="Disordered" evidence="1">
    <location>
        <begin position="74"/>
        <end position="94"/>
    </location>
</feature>
<feature type="signal peptide" evidence="2">
    <location>
        <begin position="1"/>
        <end position="18"/>
    </location>
</feature>
<keyword evidence="2" id="KW-0732">Signal</keyword>
<dbReference type="eggNOG" id="ENOG502TIA5">
    <property type="taxonomic scope" value="Eukaryota"/>
</dbReference>
<organism evidence="3 4">
    <name type="scientific">Caenorhabditis tropicalis</name>
    <dbReference type="NCBI Taxonomy" id="1561998"/>
    <lineage>
        <taxon>Eukaryota</taxon>
        <taxon>Metazoa</taxon>
        <taxon>Ecdysozoa</taxon>
        <taxon>Nematoda</taxon>
        <taxon>Chromadorea</taxon>
        <taxon>Rhabditida</taxon>
        <taxon>Rhabditina</taxon>
        <taxon>Rhabditomorpha</taxon>
        <taxon>Rhabditoidea</taxon>
        <taxon>Rhabditidae</taxon>
        <taxon>Peloderinae</taxon>
        <taxon>Caenorhabditis</taxon>
    </lineage>
</organism>
<accession>A0A1I7T385</accession>
<protein>
    <submittedName>
        <fullName evidence="4">Reverse transcriptase domain-containing protein</fullName>
    </submittedName>
</protein>
<dbReference type="WBParaSite" id="Csp11.Scaffold488.g1998.t2">
    <property type="protein sequence ID" value="Csp11.Scaffold488.g1998.t2"/>
    <property type="gene ID" value="Csp11.Scaffold488.g1998"/>
</dbReference>
<evidence type="ECO:0000256" key="1">
    <source>
        <dbReference type="SAM" id="MobiDB-lite"/>
    </source>
</evidence>
<evidence type="ECO:0000313" key="3">
    <source>
        <dbReference type="Proteomes" id="UP000095282"/>
    </source>
</evidence>
<feature type="chain" id="PRO_5009306978" evidence="2">
    <location>
        <begin position="19"/>
        <end position="146"/>
    </location>
</feature>
<evidence type="ECO:0000256" key="2">
    <source>
        <dbReference type="SAM" id="SignalP"/>
    </source>
</evidence>
<dbReference type="AlphaFoldDB" id="A0A1I7T385"/>
<keyword evidence="3" id="KW-1185">Reference proteome</keyword>